<gene>
    <name evidence="5" type="ORF">CM19_10335</name>
</gene>
<dbReference type="InterPro" id="IPR029063">
    <property type="entry name" value="SAM-dependent_MTases_sf"/>
</dbReference>
<comment type="caution">
    <text evidence="5">The sequence shown here is derived from an EMBL/GenBank/DDBJ whole genome shotgun (WGS) entry which is preliminary data.</text>
</comment>
<keyword evidence="5" id="KW-0689">Ribosomal protein</keyword>
<feature type="domain" description="DOT1" evidence="4">
    <location>
        <begin position="12"/>
        <end position="69"/>
    </location>
</feature>
<dbReference type="Gene3D" id="3.40.50.150">
    <property type="entry name" value="Vaccinia Virus protein VP39"/>
    <property type="match status" value="1"/>
</dbReference>
<keyword evidence="1 5" id="KW-0489">Methyltransferase</keyword>
<dbReference type="InterPro" id="IPR025789">
    <property type="entry name" value="DOT1_dom"/>
</dbReference>
<dbReference type="GO" id="GO:0032259">
    <property type="term" value="P:methylation"/>
    <property type="evidence" value="ECO:0007669"/>
    <property type="project" value="UniProtKB-KW"/>
</dbReference>
<keyword evidence="6" id="KW-1185">Reference proteome</keyword>
<dbReference type="EMBL" id="JFZT01000048">
    <property type="protein sequence ID" value="EZQ03214.1"/>
    <property type="molecule type" value="Genomic_DNA"/>
</dbReference>
<dbReference type="SUPFAM" id="SSF53335">
    <property type="entry name" value="S-adenosyl-L-methionine-dependent methyltransferases"/>
    <property type="match status" value="1"/>
</dbReference>
<dbReference type="STRING" id="1160895.CM19_10335"/>
<evidence type="ECO:0000256" key="1">
    <source>
        <dbReference type="ARBA" id="ARBA00022603"/>
    </source>
</evidence>
<dbReference type="GO" id="GO:0031151">
    <property type="term" value="F:histone H3K79 methyltransferase activity"/>
    <property type="evidence" value="ECO:0007669"/>
    <property type="project" value="InterPro"/>
</dbReference>
<keyword evidence="5" id="KW-0687">Ribonucleoprotein</keyword>
<dbReference type="InterPro" id="IPR026170">
    <property type="entry name" value="FAM173A/B"/>
</dbReference>
<dbReference type="PANTHER" id="PTHR13610">
    <property type="entry name" value="METHYLTRANSFERASE DOMAIN-CONTAINING PROTEIN"/>
    <property type="match status" value="1"/>
</dbReference>
<evidence type="ECO:0000256" key="2">
    <source>
        <dbReference type="ARBA" id="ARBA00022679"/>
    </source>
</evidence>
<organism evidence="5 6">
    <name type="scientific">Candidatus Acidianus copahuensis</name>
    <dbReference type="NCBI Taxonomy" id="1160895"/>
    <lineage>
        <taxon>Archaea</taxon>
        <taxon>Thermoproteota</taxon>
        <taxon>Thermoprotei</taxon>
        <taxon>Sulfolobales</taxon>
        <taxon>Sulfolobaceae</taxon>
        <taxon>Acidianus</taxon>
    </lineage>
</organism>
<evidence type="ECO:0000259" key="4">
    <source>
        <dbReference type="Pfam" id="PF08123"/>
    </source>
</evidence>
<dbReference type="GO" id="GO:0005840">
    <property type="term" value="C:ribosome"/>
    <property type="evidence" value="ECO:0007669"/>
    <property type="project" value="UniProtKB-KW"/>
</dbReference>
<dbReference type="Pfam" id="PF08123">
    <property type="entry name" value="DOT1"/>
    <property type="match status" value="1"/>
</dbReference>
<protein>
    <submittedName>
        <fullName evidence="5">50S ribosomal protein L11 methyltransferase</fullName>
    </submittedName>
</protein>
<keyword evidence="2 5" id="KW-0808">Transferase</keyword>
<accession>A0A031LNS6</accession>
<dbReference type="Proteomes" id="UP000024332">
    <property type="component" value="Unassembled WGS sequence"/>
</dbReference>
<evidence type="ECO:0000256" key="3">
    <source>
        <dbReference type="ARBA" id="ARBA00022691"/>
    </source>
</evidence>
<reference evidence="5 6" key="1">
    <citation type="submission" date="2014-03" db="EMBL/GenBank/DDBJ databases">
        <title>Draft genome sequence of the novel thermoacidophilic archaea Acidianus copahuensis ALE1 strain, isolated from Copahue volcanic area in Neuquen Argentina.</title>
        <authorList>
            <person name="Urbieta M.S."/>
            <person name="Rascovan N."/>
            <person name="Castro C."/>
            <person name="Revale S."/>
            <person name="Giaveno M.A."/>
            <person name="Vazquez M.P."/>
            <person name="Donati E.R."/>
        </authorList>
    </citation>
    <scope>NUCLEOTIDE SEQUENCE [LARGE SCALE GENOMIC DNA]</scope>
    <source>
        <strain evidence="5 6">ALE1</strain>
    </source>
</reference>
<dbReference type="PANTHER" id="PTHR13610:SF11">
    <property type="entry name" value="METHYLTRANSFERASE DOMAIN-CONTAINING PROTEIN"/>
    <property type="match status" value="1"/>
</dbReference>
<name>A0A031LNS6_9CREN</name>
<dbReference type="RefSeq" id="WP_235185665.1">
    <property type="nucleotide sequence ID" value="NZ_JFZT01000048.1"/>
</dbReference>
<keyword evidence="3" id="KW-0949">S-adenosyl-L-methionine</keyword>
<sequence>MLLVPFIPSPYEVAEEMLRCVEAGEDDIVVDLGSGDGRLISLAKEKFHVSEAIGVEIERKLCHESKNDKVEVICGDIIYIADFLLRRATVVTVYLSSRANEIVERMILDSGNKRLKIVSHDFEFKKLKLINTRIVKAKGLLGTTSHTIFCYTI</sequence>
<proteinExistence type="predicted"/>
<evidence type="ECO:0000313" key="5">
    <source>
        <dbReference type="EMBL" id="EZQ03214.1"/>
    </source>
</evidence>
<evidence type="ECO:0000313" key="6">
    <source>
        <dbReference type="Proteomes" id="UP000024332"/>
    </source>
</evidence>
<dbReference type="AlphaFoldDB" id="A0A031LNS6"/>